<evidence type="ECO:0000256" key="1">
    <source>
        <dbReference type="SAM" id="Phobius"/>
    </source>
</evidence>
<dbReference type="AlphaFoldDB" id="A0AAV9XM79"/>
<evidence type="ECO:0008006" key="4">
    <source>
        <dbReference type="Google" id="ProtNLM"/>
    </source>
</evidence>
<dbReference type="GO" id="GO:0016491">
    <property type="term" value="F:oxidoreductase activity"/>
    <property type="evidence" value="ECO:0007669"/>
    <property type="project" value="InterPro"/>
</dbReference>
<keyword evidence="1" id="KW-0812">Transmembrane</keyword>
<evidence type="ECO:0000313" key="2">
    <source>
        <dbReference type="EMBL" id="KAK6542646.1"/>
    </source>
</evidence>
<evidence type="ECO:0000313" key="3">
    <source>
        <dbReference type="Proteomes" id="UP001365542"/>
    </source>
</evidence>
<accession>A0AAV9XM79</accession>
<reference evidence="2 3" key="1">
    <citation type="submission" date="2019-10" db="EMBL/GenBank/DDBJ databases">
        <authorList>
            <person name="Palmer J.M."/>
        </authorList>
    </citation>
    <scope>NUCLEOTIDE SEQUENCE [LARGE SCALE GENOMIC DNA]</scope>
    <source>
        <strain evidence="2 3">TWF694</strain>
    </source>
</reference>
<keyword evidence="1" id="KW-0472">Membrane</keyword>
<dbReference type="PANTHER" id="PTHR36124:SF1">
    <property type="entry name" value="ER-BOUND OXYGENASE MPAB_MPAB'_RUBBER OXYGENASE CATALYTIC DOMAIN-CONTAINING PROTEIN"/>
    <property type="match status" value="1"/>
</dbReference>
<dbReference type="PANTHER" id="PTHR36124">
    <property type="match status" value="1"/>
</dbReference>
<sequence>MEYYRISISSPYLLASGIFAAYLLLCSVLRFRRMNWMRDHYGYRTRESFSKMTLKDAHAIQVDLAELEFPRVFSASVFFALFKTYGIPSISKLLVQTGQLANETTTSKRAADTGVLLVEAVIGNPQDPRTVDAITRMNYLHSRYIKAGKISNADMLYTLSLFALEPARWTDQWEWRKLTDMEKCAIGVFWKNLGDAMDIKYNILPSFNSGWSDGLDWLKELQDWSLKYEEDNMVPAESNKTLADGTMAIIMFNTPRFLRSLLKSAVSVLIGERLARAMMFEPAGPIFSAFVVGAVRLRQFVTRYFLLPRPEFLRESRYPRFRNRRTGRYNTVKWTAHPWYADTSFRNRWGYMGLPTRILGGPVPGDDNDKYYSKGYKIHEVGPIGLEESGTKYMEENREKVRQFTGGCPFSAHTASRRK</sequence>
<gene>
    <name evidence="2" type="ORF">TWF694_006589</name>
</gene>
<keyword evidence="3" id="KW-1185">Reference proteome</keyword>
<keyword evidence="1" id="KW-1133">Transmembrane helix</keyword>
<dbReference type="Proteomes" id="UP001365542">
    <property type="component" value="Unassembled WGS sequence"/>
</dbReference>
<comment type="caution">
    <text evidence="2">The sequence shown here is derived from an EMBL/GenBank/DDBJ whole genome shotgun (WGS) entry which is preliminary data.</text>
</comment>
<proteinExistence type="predicted"/>
<feature type="transmembrane region" description="Helical" evidence="1">
    <location>
        <begin position="12"/>
        <end position="31"/>
    </location>
</feature>
<organism evidence="2 3">
    <name type="scientific">Orbilia ellipsospora</name>
    <dbReference type="NCBI Taxonomy" id="2528407"/>
    <lineage>
        <taxon>Eukaryota</taxon>
        <taxon>Fungi</taxon>
        <taxon>Dikarya</taxon>
        <taxon>Ascomycota</taxon>
        <taxon>Pezizomycotina</taxon>
        <taxon>Orbiliomycetes</taxon>
        <taxon>Orbiliales</taxon>
        <taxon>Orbiliaceae</taxon>
        <taxon>Orbilia</taxon>
    </lineage>
</organism>
<name>A0AAV9XM79_9PEZI</name>
<protein>
    <recommendedName>
        <fullName evidence="4">ER-bound oxygenase mpaB/mpaB'/Rubber oxygenase catalytic domain-containing protein</fullName>
    </recommendedName>
</protein>
<dbReference type="EMBL" id="JAVHJO010000002">
    <property type="protein sequence ID" value="KAK6542646.1"/>
    <property type="molecule type" value="Genomic_DNA"/>
</dbReference>
<dbReference type="InterPro" id="IPR046366">
    <property type="entry name" value="MPAB"/>
</dbReference>